<sequence>MNVLQECQRPISPPKSLFITEEIFFFFNFQLLFPPSTFSVLECEWIHRLVY</sequence>
<organism evidence="1">
    <name type="scientific">Anguilla anguilla</name>
    <name type="common">European freshwater eel</name>
    <name type="synonym">Muraena anguilla</name>
    <dbReference type="NCBI Taxonomy" id="7936"/>
    <lineage>
        <taxon>Eukaryota</taxon>
        <taxon>Metazoa</taxon>
        <taxon>Chordata</taxon>
        <taxon>Craniata</taxon>
        <taxon>Vertebrata</taxon>
        <taxon>Euteleostomi</taxon>
        <taxon>Actinopterygii</taxon>
        <taxon>Neopterygii</taxon>
        <taxon>Teleostei</taxon>
        <taxon>Anguilliformes</taxon>
        <taxon>Anguillidae</taxon>
        <taxon>Anguilla</taxon>
    </lineage>
</organism>
<evidence type="ECO:0000313" key="1">
    <source>
        <dbReference type="EMBL" id="JAH89949.1"/>
    </source>
</evidence>
<reference evidence="1" key="1">
    <citation type="submission" date="2014-11" db="EMBL/GenBank/DDBJ databases">
        <authorList>
            <person name="Amaro Gonzalez C."/>
        </authorList>
    </citation>
    <scope>NUCLEOTIDE SEQUENCE</scope>
</reference>
<proteinExistence type="predicted"/>
<name>A0A0E9WHT1_ANGAN</name>
<protein>
    <submittedName>
        <fullName evidence="1">Uncharacterized protein</fullName>
    </submittedName>
</protein>
<dbReference type="AlphaFoldDB" id="A0A0E9WHT1"/>
<accession>A0A0E9WHT1</accession>
<reference evidence="1" key="2">
    <citation type="journal article" date="2015" name="Fish Shellfish Immunol.">
        <title>Early steps in the European eel (Anguilla anguilla)-Vibrio vulnificus interaction in the gills: Role of the RtxA13 toxin.</title>
        <authorList>
            <person name="Callol A."/>
            <person name="Pajuelo D."/>
            <person name="Ebbesson L."/>
            <person name="Teles M."/>
            <person name="MacKenzie S."/>
            <person name="Amaro C."/>
        </authorList>
    </citation>
    <scope>NUCLEOTIDE SEQUENCE</scope>
</reference>
<dbReference type="EMBL" id="GBXM01018628">
    <property type="protein sequence ID" value="JAH89949.1"/>
    <property type="molecule type" value="Transcribed_RNA"/>
</dbReference>